<evidence type="ECO:0000313" key="3">
    <source>
        <dbReference type="Proteomes" id="UP001314229"/>
    </source>
</evidence>
<feature type="compositionally biased region" description="Basic and acidic residues" evidence="1">
    <location>
        <begin position="52"/>
        <end position="63"/>
    </location>
</feature>
<name>A0AAV1PGN5_SCOSC</name>
<dbReference type="AlphaFoldDB" id="A0AAV1PGN5"/>
<feature type="region of interest" description="Disordered" evidence="1">
    <location>
        <begin position="52"/>
        <end position="79"/>
    </location>
</feature>
<feature type="region of interest" description="Disordered" evidence="1">
    <location>
        <begin position="195"/>
        <end position="234"/>
    </location>
</feature>
<dbReference type="Proteomes" id="UP001314229">
    <property type="component" value="Unassembled WGS sequence"/>
</dbReference>
<gene>
    <name evidence="2" type="ORF">FSCOSCO3_A012746</name>
</gene>
<keyword evidence="3" id="KW-1185">Reference proteome</keyword>
<feature type="compositionally biased region" description="Basic and acidic residues" evidence="1">
    <location>
        <begin position="139"/>
        <end position="148"/>
    </location>
</feature>
<accession>A0AAV1PGN5</accession>
<sequence length="271" mass="30763">MKRKESGGSPRLLHFTIITTRLQDEVLNQVGYTREDDKGGLKVFFKMALKPERRERERGERERERRRRRRKRKRKKEDRGFQVPVLGGTFAAVPGDSRGIQKKRKRDWSSLTFSGPCADLSSSVPALCTARPTGNSSERNPKPKKEDELGISSGPLLTLAVLLQGFVIIEMFSIEKASFSQSSRYSDLFGTEQNYRGGKEKKKKNTTTTTTTTTKKKQMAGRHSSSVQSDENVSNSEAIIHVKPSLNASSENLLQLVFWKWINQLIDNKSR</sequence>
<proteinExistence type="predicted"/>
<protein>
    <submittedName>
        <fullName evidence="2">Uncharacterized protein</fullName>
    </submittedName>
</protein>
<dbReference type="EMBL" id="CAWUFR010000166">
    <property type="protein sequence ID" value="CAK6970856.1"/>
    <property type="molecule type" value="Genomic_DNA"/>
</dbReference>
<feature type="compositionally biased region" description="Basic residues" evidence="1">
    <location>
        <begin position="64"/>
        <end position="76"/>
    </location>
</feature>
<feature type="compositionally biased region" description="Polar residues" evidence="1">
    <location>
        <begin position="223"/>
        <end position="234"/>
    </location>
</feature>
<evidence type="ECO:0000256" key="1">
    <source>
        <dbReference type="SAM" id="MobiDB-lite"/>
    </source>
</evidence>
<organism evidence="2 3">
    <name type="scientific">Scomber scombrus</name>
    <name type="common">Atlantic mackerel</name>
    <name type="synonym">Scomber vernalis</name>
    <dbReference type="NCBI Taxonomy" id="13677"/>
    <lineage>
        <taxon>Eukaryota</taxon>
        <taxon>Metazoa</taxon>
        <taxon>Chordata</taxon>
        <taxon>Craniata</taxon>
        <taxon>Vertebrata</taxon>
        <taxon>Euteleostomi</taxon>
        <taxon>Actinopterygii</taxon>
        <taxon>Neopterygii</taxon>
        <taxon>Teleostei</taxon>
        <taxon>Neoteleostei</taxon>
        <taxon>Acanthomorphata</taxon>
        <taxon>Pelagiaria</taxon>
        <taxon>Scombriformes</taxon>
        <taxon>Scombridae</taxon>
        <taxon>Scomber</taxon>
    </lineage>
</organism>
<comment type="caution">
    <text evidence="2">The sequence shown here is derived from an EMBL/GenBank/DDBJ whole genome shotgun (WGS) entry which is preliminary data.</text>
</comment>
<evidence type="ECO:0000313" key="2">
    <source>
        <dbReference type="EMBL" id="CAK6970856.1"/>
    </source>
</evidence>
<reference evidence="2 3" key="1">
    <citation type="submission" date="2024-01" db="EMBL/GenBank/DDBJ databases">
        <authorList>
            <person name="Alioto T."/>
            <person name="Alioto T."/>
            <person name="Gomez Garrido J."/>
        </authorList>
    </citation>
    <scope>NUCLEOTIDE SEQUENCE [LARGE SCALE GENOMIC DNA]</scope>
</reference>
<feature type="region of interest" description="Disordered" evidence="1">
    <location>
        <begin position="128"/>
        <end position="150"/>
    </location>
</feature>